<dbReference type="KEGG" id="cdep:91090230"/>
<dbReference type="Gene3D" id="1.10.10.1340">
    <property type="entry name" value="Mediator of RNA polymerase II, submodule Med31 (Soh1)"/>
    <property type="match status" value="1"/>
</dbReference>
<comment type="subcellular location">
    <subcellularLocation>
        <location evidence="1 8">Nucleus</location>
    </subcellularLocation>
</comment>
<evidence type="ECO:0000256" key="5">
    <source>
        <dbReference type="ARBA" id="ARBA00023159"/>
    </source>
</evidence>
<keyword evidence="4 8" id="KW-0805">Transcription regulation</keyword>
<dbReference type="PANTHER" id="PTHR13186">
    <property type="entry name" value="MEDIATOR OF RNA POLYMERASE II TRANSCRIPTION SUBUNIT 31"/>
    <property type="match status" value="1"/>
</dbReference>
<name>A0A1E3IV54_9TREE</name>
<evidence type="ECO:0000313" key="11">
    <source>
        <dbReference type="Proteomes" id="UP000094043"/>
    </source>
</evidence>
<evidence type="ECO:0000256" key="8">
    <source>
        <dbReference type="RuleBase" id="RU364129"/>
    </source>
</evidence>
<evidence type="ECO:0000256" key="7">
    <source>
        <dbReference type="ARBA" id="ARBA00023242"/>
    </source>
</evidence>
<keyword evidence="6 8" id="KW-0804">Transcription</keyword>
<evidence type="ECO:0000256" key="4">
    <source>
        <dbReference type="ARBA" id="ARBA00023015"/>
    </source>
</evidence>
<dbReference type="OrthoDB" id="10257739at2759"/>
<dbReference type="GO" id="GO:0006355">
    <property type="term" value="P:regulation of DNA-templated transcription"/>
    <property type="evidence" value="ECO:0007669"/>
    <property type="project" value="InterPro"/>
</dbReference>
<reference evidence="10" key="3">
    <citation type="submission" date="2024-01" db="EMBL/GenBank/DDBJ databases">
        <authorList>
            <person name="Coelho M.A."/>
            <person name="David-Palma M."/>
            <person name="Shea T."/>
            <person name="Sun S."/>
            <person name="Cuomo C.A."/>
            <person name="Heitman J."/>
        </authorList>
    </citation>
    <scope>NUCLEOTIDE SEQUENCE</scope>
    <source>
        <strain evidence="10">CBS 7841</strain>
    </source>
</reference>
<dbReference type="RefSeq" id="XP_066071479.1">
    <property type="nucleotide sequence ID" value="XM_066215382.1"/>
</dbReference>
<feature type="compositionally biased region" description="Basic and acidic residues" evidence="9">
    <location>
        <begin position="146"/>
        <end position="160"/>
    </location>
</feature>
<comment type="subunit">
    <text evidence="8">Component of the Mediator complex.</text>
</comment>
<proteinExistence type="inferred from homology"/>
<dbReference type="AlphaFoldDB" id="A0A1E3IV54"/>
<evidence type="ECO:0000256" key="2">
    <source>
        <dbReference type="ARBA" id="ARBA00006378"/>
    </source>
</evidence>
<evidence type="ECO:0000256" key="3">
    <source>
        <dbReference type="ARBA" id="ARBA00019660"/>
    </source>
</evidence>
<evidence type="ECO:0000256" key="9">
    <source>
        <dbReference type="SAM" id="MobiDB-lite"/>
    </source>
</evidence>
<dbReference type="EMBL" id="CP143791">
    <property type="protein sequence ID" value="WVN90779.1"/>
    <property type="molecule type" value="Genomic_DNA"/>
</dbReference>
<evidence type="ECO:0000256" key="1">
    <source>
        <dbReference type="ARBA" id="ARBA00004123"/>
    </source>
</evidence>
<dbReference type="VEuPathDB" id="FungiDB:L203_00729"/>
<dbReference type="InterPro" id="IPR008831">
    <property type="entry name" value="Mediator_Med31"/>
</dbReference>
<dbReference type="Pfam" id="PF05669">
    <property type="entry name" value="Med31"/>
    <property type="match status" value="1"/>
</dbReference>
<comment type="function">
    <text evidence="8">Component of the Mediator complex, a coactivator involved in the regulated transcription of nearly all RNA polymerase II-dependent genes. Mediator functions as a bridge to convey information from gene-specific regulatory proteins to the basal RNA polymerase II transcription machinery. Mediator is recruited to promoters by direct interactions with regulatory proteins and serves as a scaffold for the assembly of a functional preinitiation complex with RNA polymerase II and the general transcription factors.</text>
</comment>
<dbReference type="Proteomes" id="UP000094043">
    <property type="component" value="Chromosome 8"/>
</dbReference>
<dbReference type="GO" id="GO:0016592">
    <property type="term" value="C:mediator complex"/>
    <property type="evidence" value="ECO:0007669"/>
    <property type="project" value="InterPro"/>
</dbReference>
<keyword evidence="7 8" id="KW-0539">Nucleus</keyword>
<feature type="region of interest" description="Disordered" evidence="9">
    <location>
        <begin position="130"/>
        <end position="175"/>
    </location>
</feature>
<gene>
    <name evidence="10" type="ORF">L203_106022</name>
</gene>
<evidence type="ECO:0000313" key="10">
    <source>
        <dbReference type="EMBL" id="WVN90779.1"/>
    </source>
</evidence>
<comment type="similarity">
    <text evidence="2 8">Belongs to the Mediator complex subunit 31 family.</text>
</comment>
<reference evidence="10" key="1">
    <citation type="submission" date="2016-06" db="EMBL/GenBank/DDBJ databases">
        <authorList>
            <person name="Cuomo C."/>
            <person name="Litvintseva A."/>
            <person name="Heitman J."/>
            <person name="Chen Y."/>
            <person name="Sun S."/>
            <person name="Springer D."/>
            <person name="Dromer F."/>
            <person name="Young S."/>
            <person name="Zeng Q."/>
            <person name="Chapman S."/>
            <person name="Gujja S."/>
            <person name="Saif S."/>
            <person name="Birren B."/>
        </authorList>
    </citation>
    <scope>NUCLEOTIDE SEQUENCE</scope>
    <source>
        <strain evidence="10">CBS 7841</strain>
    </source>
</reference>
<dbReference type="GeneID" id="91090230"/>
<keyword evidence="5 8" id="KW-0010">Activator</keyword>
<reference evidence="10" key="2">
    <citation type="journal article" date="2022" name="Elife">
        <title>Obligate sexual reproduction of a homothallic fungus closely related to the Cryptococcus pathogenic species complex.</title>
        <authorList>
            <person name="Passer A.R."/>
            <person name="Clancey S.A."/>
            <person name="Shea T."/>
            <person name="David-Palma M."/>
            <person name="Averette A.F."/>
            <person name="Boekhout T."/>
            <person name="Porcel B.M."/>
            <person name="Nowrousian M."/>
            <person name="Cuomo C.A."/>
            <person name="Sun S."/>
            <person name="Heitman J."/>
            <person name="Coelho M.A."/>
        </authorList>
    </citation>
    <scope>NUCLEOTIDE SEQUENCE</scope>
    <source>
        <strain evidence="10">CBS 7841</strain>
    </source>
</reference>
<dbReference type="GO" id="GO:0003712">
    <property type="term" value="F:transcription coregulator activity"/>
    <property type="evidence" value="ECO:0007669"/>
    <property type="project" value="InterPro"/>
</dbReference>
<accession>A0A1E3IV54</accession>
<sequence>MQSVLLTLPPPPLPDGSEAPPRSPEKEANLVRFQSELEFVQCLANPMYLQELHTQGYLYDSAFLNYLQYMEYWRDPEYIRFITYPTCLVYLTLLQTELFRMRIADSGFIQELMRVATRYHATWRTQKPSKEKAIMEESIESSVAPDKGEKNEDPGNVDKSKKLHSKVSIGDMTIP</sequence>
<dbReference type="InterPro" id="IPR038089">
    <property type="entry name" value="Med31_sf"/>
</dbReference>
<organism evidence="10 11">
    <name type="scientific">Cryptococcus depauperatus CBS 7841</name>
    <dbReference type="NCBI Taxonomy" id="1295531"/>
    <lineage>
        <taxon>Eukaryota</taxon>
        <taxon>Fungi</taxon>
        <taxon>Dikarya</taxon>
        <taxon>Basidiomycota</taxon>
        <taxon>Agaricomycotina</taxon>
        <taxon>Tremellomycetes</taxon>
        <taxon>Tremellales</taxon>
        <taxon>Cryptococcaceae</taxon>
        <taxon>Cryptococcus</taxon>
    </lineage>
</organism>
<feature type="region of interest" description="Disordered" evidence="9">
    <location>
        <begin position="1"/>
        <end position="25"/>
    </location>
</feature>
<protein>
    <recommendedName>
        <fullName evidence="3 8">Mediator of RNA polymerase II transcription subunit 31</fullName>
    </recommendedName>
</protein>
<evidence type="ECO:0000256" key="6">
    <source>
        <dbReference type="ARBA" id="ARBA00023163"/>
    </source>
</evidence>
<keyword evidence="11" id="KW-1185">Reference proteome</keyword>